<dbReference type="InterPro" id="IPR011009">
    <property type="entry name" value="Kinase-like_dom_sf"/>
</dbReference>
<keyword evidence="3" id="KW-1185">Reference proteome</keyword>
<dbReference type="PANTHER" id="PTHR41283:SF1">
    <property type="entry name" value="AMINOGLYCOSIDE PHOSPHOTRANSFERASE DOMAIN-CONTAINING PROTEIN"/>
    <property type="match status" value="1"/>
</dbReference>
<feature type="domain" description="Aminoglycoside phosphotransferase" evidence="1">
    <location>
        <begin position="18"/>
        <end position="244"/>
    </location>
</feature>
<dbReference type="RefSeq" id="WP_204418006.1">
    <property type="nucleotide sequence ID" value="NZ_JAFBED010000006.1"/>
</dbReference>
<keyword evidence="2" id="KW-0808">Transferase</keyword>
<dbReference type="InterPro" id="IPR002575">
    <property type="entry name" value="Aminoglycoside_PTrfase"/>
</dbReference>
<sequence length="302" mass="35694">MDSQLPEKITYLKNAKSIVELKKGFSFDKKYIIDNEYLLRLFPKEDVNLRRKEYDTIHALSAYSDYVPAGVEFNTLEELDKAYMILTYLPGEDAETAMKGLTEKEQYYAGFDAGRELKKLHEYEAPVDYEPWHILKKKKSDKYLEELKKIDIDESLKGLIESYIQKNEHLMKERPNRFQHDDFHPSNLVIHNKAFAGIIDFQRMDWGDPIHDLQKLGFFSKRVSVPFTKGVVDGYHEDKGVTQEFWELYNLYSAMHVVSAIVWGMKMGPDQYEVLYGYSMDVLKDHDDFNRSIPWWYDQYTL</sequence>
<protein>
    <submittedName>
        <fullName evidence="2">Aminoglycoside phosphotransferase (APT) family kinase protein</fullName>
    </submittedName>
</protein>
<dbReference type="GO" id="GO:0016301">
    <property type="term" value="F:kinase activity"/>
    <property type="evidence" value="ECO:0007669"/>
    <property type="project" value="UniProtKB-KW"/>
</dbReference>
<dbReference type="Proteomes" id="UP000737402">
    <property type="component" value="Unassembled WGS sequence"/>
</dbReference>
<proteinExistence type="predicted"/>
<comment type="caution">
    <text evidence="2">The sequence shown here is derived from an EMBL/GenBank/DDBJ whole genome shotgun (WGS) entry which is preliminary data.</text>
</comment>
<accession>A0ABS2P4B9</accession>
<evidence type="ECO:0000313" key="2">
    <source>
        <dbReference type="EMBL" id="MBM7621230.1"/>
    </source>
</evidence>
<dbReference type="EMBL" id="JAFBED010000006">
    <property type="protein sequence ID" value="MBM7621230.1"/>
    <property type="molecule type" value="Genomic_DNA"/>
</dbReference>
<dbReference type="Gene3D" id="3.90.1200.10">
    <property type="match status" value="1"/>
</dbReference>
<dbReference type="PANTHER" id="PTHR41283">
    <property type="entry name" value="AMINOGLYCOSIDE PHOSPHOTRANSFERASE"/>
    <property type="match status" value="1"/>
</dbReference>
<evidence type="ECO:0000313" key="3">
    <source>
        <dbReference type="Proteomes" id="UP000737402"/>
    </source>
</evidence>
<organism evidence="2 3">
    <name type="scientific">Sutcliffiella tianshenii</name>
    <dbReference type="NCBI Taxonomy" id="1463404"/>
    <lineage>
        <taxon>Bacteria</taxon>
        <taxon>Bacillati</taxon>
        <taxon>Bacillota</taxon>
        <taxon>Bacilli</taxon>
        <taxon>Bacillales</taxon>
        <taxon>Bacillaceae</taxon>
        <taxon>Sutcliffiella</taxon>
    </lineage>
</organism>
<dbReference type="SUPFAM" id="SSF56112">
    <property type="entry name" value="Protein kinase-like (PK-like)"/>
    <property type="match status" value="1"/>
</dbReference>
<dbReference type="Pfam" id="PF01636">
    <property type="entry name" value="APH"/>
    <property type="match status" value="1"/>
</dbReference>
<name>A0ABS2P4B9_9BACI</name>
<keyword evidence="2" id="KW-0418">Kinase</keyword>
<gene>
    <name evidence="2" type="ORF">JOC95_003103</name>
</gene>
<reference evidence="2 3" key="1">
    <citation type="submission" date="2021-01" db="EMBL/GenBank/DDBJ databases">
        <title>Genomic Encyclopedia of Type Strains, Phase IV (KMG-IV): sequencing the most valuable type-strain genomes for metagenomic binning, comparative biology and taxonomic classification.</title>
        <authorList>
            <person name="Goeker M."/>
        </authorList>
    </citation>
    <scope>NUCLEOTIDE SEQUENCE [LARGE SCALE GENOMIC DNA]</scope>
    <source>
        <strain evidence="2 3">DSM 25879</strain>
    </source>
</reference>
<evidence type="ECO:0000259" key="1">
    <source>
        <dbReference type="Pfam" id="PF01636"/>
    </source>
</evidence>